<protein>
    <submittedName>
        <fullName evidence="1">Uncharacterized protein</fullName>
    </submittedName>
</protein>
<dbReference type="OMA" id="VEIYRCF"/>
<keyword evidence="2" id="KW-1185">Reference proteome</keyword>
<dbReference type="PANTHER" id="PTHR36074">
    <property type="entry name" value="ISOPENTENYL-DIPHOSPHATE DELTA-ISOMERASE"/>
    <property type="match status" value="1"/>
</dbReference>
<organism evidence="1 2">
    <name type="scientific">Theobroma cacao</name>
    <name type="common">Cacao</name>
    <name type="synonym">Cocoa</name>
    <dbReference type="NCBI Taxonomy" id="3641"/>
    <lineage>
        <taxon>Eukaryota</taxon>
        <taxon>Viridiplantae</taxon>
        <taxon>Streptophyta</taxon>
        <taxon>Embryophyta</taxon>
        <taxon>Tracheophyta</taxon>
        <taxon>Spermatophyta</taxon>
        <taxon>Magnoliopsida</taxon>
        <taxon>eudicotyledons</taxon>
        <taxon>Gunneridae</taxon>
        <taxon>Pentapetalae</taxon>
        <taxon>rosids</taxon>
        <taxon>malvids</taxon>
        <taxon>Malvales</taxon>
        <taxon>Malvaceae</taxon>
        <taxon>Byttnerioideae</taxon>
        <taxon>Theobroma</taxon>
    </lineage>
</organism>
<gene>
    <name evidence="1" type="ORF">TCM_030666</name>
</gene>
<name>A0A061F575_THECC</name>
<dbReference type="EMBL" id="CM001885">
    <property type="protein sequence ID" value="EOY12063.1"/>
    <property type="molecule type" value="Genomic_DNA"/>
</dbReference>
<dbReference type="eggNOG" id="ENOG502QT98">
    <property type="taxonomic scope" value="Eukaryota"/>
</dbReference>
<dbReference type="InParanoid" id="A0A061F575"/>
<accession>A0A061F575</accession>
<reference evidence="1 2" key="1">
    <citation type="journal article" date="2013" name="Genome Biol.">
        <title>The genome sequence of the most widely cultivated cacao type and its use to identify candidate genes regulating pod color.</title>
        <authorList>
            <person name="Motamayor J.C."/>
            <person name="Mockaitis K."/>
            <person name="Schmutz J."/>
            <person name="Haiminen N."/>
            <person name="Iii D.L."/>
            <person name="Cornejo O."/>
            <person name="Findley S.D."/>
            <person name="Zheng P."/>
            <person name="Utro F."/>
            <person name="Royaert S."/>
            <person name="Saski C."/>
            <person name="Jenkins J."/>
            <person name="Podicheti R."/>
            <person name="Zhao M."/>
            <person name="Scheffler B.E."/>
            <person name="Stack J.C."/>
            <person name="Feltus F.A."/>
            <person name="Mustiga G.M."/>
            <person name="Amores F."/>
            <person name="Phillips W."/>
            <person name="Marelli J.P."/>
            <person name="May G.D."/>
            <person name="Shapiro H."/>
            <person name="Ma J."/>
            <person name="Bustamante C.D."/>
            <person name="Schnell R.J."/>
            <person name="Main D."/>
            <person name="Gilbert D."/>
            <person name="Parida L."/>
            <person name="Kuhn D.N."/>
        </authorList>
    </citation>
    <scope>NUCLEOTIDE SEQUENCE [LARGE SCALE GENOMIC DNA]</scope>
    <source>
        <strain evidence="2">cv. Matina 1-6</strain>
    </source>
</reference>
<sequence length="115" mass="12446">MPTTVYFFRVSRKTLRGHFLGVAAAWLVQSGIEIYRCFSRITNSGQSDGVNITEQAKLLVKKISGITIRCGAPLIFASFGAGIRATLIRPSMGVANSLNSSNTKKVFISKAEVCC</sequence>
<evidence type="ECO:0000313" key="2">
    <source>
        <dbReference type="Proteomes" id="UP000026915"/>
    </source>
</evidence>
<dbReference type="PANTHER" id="PTHR36074:SF1">
    <property type="entry name" value="ISOPENTENYL-DIPHOSPHATE DELTA-ISOMERASE"/>
    <property type="match status" value="1"/>
</dbReference>
<evidence type="ECO:0000313" key="1">
    <source>
        <dbReference type="EMBL" id="EOY12063.1"/>
    </source>
</evidence>
<dbReference type="STRING" id="3641.A0A061F575"/>
<dbReference type="Gramene" id="EOY12063">
    <property type="protein sequence ID" value="EOY12063"/>
    <property type="gene ID" value="TCM_030666"/>
</dbReference>
<proteinExistence type="predicted"/>
<dbReference type="AlphaFoldDB" id="A0A061F575"/>
<dbReference type="HOGENOM" id="CLU_2113387_0_0_1"/>
<dbReference type="Proteomes" id="UP000026915">
    <property type="component" value="Chromosome 7"/>
</dbReference>